<evidence type="ECO:0000259" key="1">
    <source>
        <dbReference type="Pfam" id="PF02994"/>
    </source>
</evidence>
<sequence>MWWQQGLKRQRGIISEIEDKTMEKDEAGKRDKKILEHEERLRELSDSMKHNNICIIGVPEEEGEKGVEGVLEQIIAENFPNLGKETDIEIQEAERTPFRHNKNRFSAWHVVVKLTKYKGKERILKAARDKWALTYMGRHIRVVADLSSETWQARREWQEIFNMLNRKICSQESFIHQACHSE</sequence>
<dbReference type="Pfam" id="PF02994">
    <property type="entry name" value="Transposase_22"/>
    <property type="match status" value="1"/>
</dbReference>
<dbReference type="Ensembl" id="ENSFCTT00005053560.1">
    <property type="protein sequence ID" value="ENSFCTP00005039372.1"/>
    <property type="gene ID" value="ENSFCTG00005018607.1"/>
</dbReference>
<dbReference type="InterPro" id="IPR042566">
    <property type="entry name" value="L1_C"/>
</dbReference>
<dbReference type="Proteomes" id="UP000823872">
    <property type="component" value="Chromosome C1"/>
</dbReference>
<proteinExistence type="predicted"/>
<keyword evidence="3" id="KW-1185">Reference proteome</keyword>
<reference evidence="2" key="4">
    <citation type="submission" date="2025-05" db="UniProtKB">
        <authorList>
            <consortium name="Ensembl"/>
        </authorList>
    </citation>
    <scope>IDENTIFICATION</scope>
    <source>
        <strain evidence="2">breed Abyssinian</strain>
    </source>
</reference>
<dbReference type="PANTHER" id="PTHR11505">
    <property type="entry name" value="L1 TRANSPOSABLE ELEMENT-RELATED"/>
    <property type="match status" value="1"/>
</dbReference>
<dbReference type="Ensembl" id="ENSFCTT00005053619.1">
    <property type="protein sequence ID" value="ENSFCTP00005039420.1"/>
    <property type="gene ID" value="ENSFCTG00005018607.1"/>
</dbReference>
<dbReference type="Ensembl" id="ENSFCTT00005053532.1">
    <property type="protein sequence ID" value="ENSFCTP00005039349.1"/>
    <property type="gene ID" value="ENSFCTG00005018607.1"/>
</dbReference>
<name>A0ABI7YX58_FELCA</name>
<dbReference type="Gene3D" id="3.30.250.20">
    <property type="entry name" value="L1 transposable element, C-terminal domain"/>
    <property type="match status" value="1"/>
</dbReference>
<dbReference type="InterPro" id="IPR004244">
    <property type="entry name" value="Transposase_22"/>
</dbReference>
<protein>
    <recommendedName>
        <fullName evidence="1">L1 transposable element RRM domain-containing protein</fullName>
    </recommendedName>
</protein>
<dbReference type="Gene3D" id="3.30.70.1820">
    <property type="entry name" value="L1 transposable element, RRM domain"/>
    <property type="match status" value="1"/>
</dbReference>
<reference evidence="3" key="3">
    <citation type="submission" date="2021-02" db="EMBL/GenBank/DDBJ databases">
        <title>Safari Cat Assemblies.</title>
        <authorList>
            <person name="Bredemeyer K.R."/>
            <person name="Murphy W.J."/>
        </authorList>
    </citation>
    <scope>NUCLEOTIDE SEQUENCE [LARGE SCALE GENOMIC DNA]</scope>
</reference>
<dbReference type="GeneTree" id="ENSGT01150000286982"/>
<evidence type="ECO:0000313" key="2">
    <source>
        <dbReference type="Ensembl" id="ENSFCTP00005039420.1"/>
    </source>
</evidence>
<feature type="domain" description="L1 transposable element RRM" evidence="1">
    <location>
        <begin position="52"/>
        <end position="145"/>
    </location>
</feature>
<dbReference type="InterPro" id="IPR043636">
    <property type="entry name" value="L1_RRM_dom"/>
</dbReference>
<evidence type="ECO:0000313" key="3">
    <source>
        <dbReference type="Proteomes" id="UP000823872"/>
    </source>
</evidence>
<reference evidence="2" key="2">
    <citation type="submission" date="2011-09" db="EMBL/GenBank/DDBJ databases">
        <title>Sequence assembly of the Felis catus genome version 6.2.</title>
        <authorList>
            <person name="Hillier L.W."/>
            <person name="Warren W."/>
            <person name="Obrien S."/>
            <person name="Wilson R.K."/>
        </authorList>
    </citation>
    <scope>NUCLEOTIDE SEQUENCE [LARGE SCALE GENOMIC DNA]</scope>
    <source>
        <strain evidence="2">Abyssinian</strain>
    </source>
</reference>
<accession>A0ABI7YX58</accession>
<reference evidence="2" key="1">
    <citation type="journal article" date="2007" name="Genome Res.">
        <title>Initial sequence and comparative analysis of the cat genome.</title>
        <authorList>
            <person name="Pontius J.U."/>
            <person name="Mullikin J.C."/>
            <person name="Smith D.R."/>
            <person name="Lindblad-Toh K."/>
            <person name="Gnerre S."/>
            <person name="Clamp M."/>
            <person name="Chang J."/>
            <person name="Stephens R."/>
            <person name="Neelam B."/>
            <person name="Volfovsky N."/>
            <person name="Schaffer A.A."/>
            <person name="Agarwala R."/>
            <person name="Narfstrom K."/>
            <person name="Murphy W.J."/>
            <person name="Giger U."/>
            <person name="Roca A.L."/>
            <person name="Antunes A."/>
            <person name="Menotti-Raymond M."/>
            <person name="Yuhki N."/>
            <person name="Pecon-Slattery J."/>
            <person name="Johnson W.E."/>
            <person name="Bourque G."/>
            <person name="Tesler G."/>
            <person name="O'Brien S.J."/>
        </authorList>
    </citation>
    <scope>NUCLEOTIDE SEQUENCE [LARGE SCALE GENOMIC DNA]</scope>
    <source>
        <strain evidence="2">Abyssinian</strain>
    </source>
</reference>
<organism evidence="2 3">
    <name type="scientific">Felis catus</name>
    <name type="common">Cat</name>
    <name type="synonym">Felis silvestris catus</name>
    <dbReference type="NCBI Taxonomy" id="9685"/>
    <lineage>
        <taxon>Eukaryota</taxon>
        <taxon>Metazoa</taxon>
        <taxon>Chordata</taxon>
        <taxon>Craniata</taxon>
        <taxon>Vertebrata</taxon>
        <taxon>Euteleostomi</taxon>
        <taxon>Mammalia</taxon>
        <taxon>Eutheria</taxon>
        <taxon>Laurasiatheria</taxon>
        <taxon>Carnivora</taxon>
        <taxon>Feliformia</taxon>
        <taxon>Felidae</taxon>
        <taxon>Felinae</taxon>
        <taxon>Felis</taxon>
    </lineage>
</organism>